<name>A0A151JDP4_9VIBR</name>
<dbReference type="AlphaFoldDB" id="A0A151JDP4"/>
<dbReference type="Proteomes" id="UP000075349">
    <property type="component" value="Unassembled WGS sequence"/>
</dbReference>
<accession>A0A151JDP4</accession>
<dbReference type="EMBL" id="LOMK01000002">
    <property type="protein sequence ID" value="KYN23909.1"/>
    <property type="molecule type" value="Genomic_DNA"/>
</dbReference>
<proteinExistence type="predicted"/>
<reference evidence="2" key="1">
    <citation type="submission" date="2015-12" db="EMBL/GenBank/DDBJ databases">
        <authorList>
            <person name="Tarr C.L."/>
            <person name="Gladney L.M."/>
        </authorList>
    </citation>
    <scope>NUCLEOTIDE SEQUENCE [LARGE SCALE GENOMIC DNA]</scope>
    <source>
        <strain evidence="2">2756-81</strain>
    </source>
</reference>
<evidence type="ECO:0000313" key="1">
    <source>
        <dbReference type="EMBL" id="KYN23909.1"/>
    </source>
</evidence>
<protein>
    <submittedName>
        <fullName evidence="1">Uncharacterized protein</fullName>
    </submittedName>
</protein>
<gene>
    <name evidence="1" type="ORF">AUQ44_18895</name>
</gene>
<dbReference type="PROSITE" id="PS51257">
    <property type="entry name" value="PROKAR_LIPOPROTEIN"/>
    <property type="match status" value="1"/>
</dbReference>
<sequence>MKNGLLILATLAVLSGCGGDNSGDCAADTKVVHVKNSSANRDSYHFFRNTCNDLTYTGNFNSEDIWGYKTNLPYTGYWSHNMQTYQLKRSANSFNLSASLPRLPDNDEKSQGALVCTIDISVDGFYDETRVDIGGYDIKKLCYQKNNEQPIIARYNIDYEILTKSEVAKLTSIVLQGNPTKSDFTKAMSSDKLMLCNVASDEEIENTECAK</sequence>
<comment type="caution">
    <text evidence="1">The sequence shown here is derived from an EMBL/GenBank/DDBJ whole genome shotgun (WGS) entry which is preliminary data.</text>
</comment>
<organism evidence="1 2">
    <name type="scientific">Vibrio cidicii</name>
    <dbReference type="NCBI Taxonomy" id="1763883"/>
    <lineage>
        <taxon>Bacteria</taxon>
        <taxon>Pseudomonadati</taxon>
        <taxon>Pseudomonadota</taxon>
        <taxon>Gammaproteobacteria</taxon>
        <taxon>Vibrionales</taxon>
        <taxon>Vibrionaceae</taxon>
        <taxon>Vibrio</taxon>
    </lineage>
</organism>
<evidence type="ECO:0000313" key="2">
    <source>
        <dbReference type="Proteomes" id="UP000075349"/>
    </source>
</evidence>